<name>A0A1T4KE72_9BACT</name>
<dbReference type="eggNOG" id="COG1236">
    <property type="taxonomic scope" value="Bacteria"/>
</dbReference>
<dbReference type="SUPFAM" id="SSF56281">
    <property type="entry name" value="Metallo-hydrolase/oxidoreductase"/>
    <property type="match status" value="1"/>
</dbReference>
<sequence length="418" mass="48240">MNIKVHRGLDQIGGCITEISTETSRVFIDFGQNLPGNGESTTSEQDFSMVMDIIDKNMKEHAAVFYTHAHEDHVGLFWYIPIDQYIGEGSKELLLIKYRILEEAIKKEKELYSQQLERDFHKEIMLEMKYISAVAHADEVREFKTWTRAEAKKAPASITIGDIKVTPFYNCHSIYDSYMFLIEADGKRIWHTGDYREHGYLGKGLFPTLKKYATNIDVLITEGTMLKREGRCIHEREVSRKMASVMQAFKYVFVLASATDIERLAAIKGAAISAQKPLCIWSLFMKRTMELFTERESKRSRGLFSFAPLFYSERLYGKLKRRGFTMIVGTSQIDRVKGLIDKLPQEETLLIFSSWDGYYKIPEQVKADPKYKEFRELFHNVVDIHTSGHADKTTIKKVIETIKPKKVICIHKEAGVKL</sequence>
<evidence type="ECO:0000259" key="1">
    <source>
        <dbReference type="Pfam" id="PF07521"/>
    </source>
</evidence>
<dbReference type="PANTHER" id="PTHR43694:SF1">
    <property type="entry name" value="RIBONUCLEASE J"/>
    <property type="match status" value="1"/>
</dbReference>
<dbReference type="EMBL" id="FUXK01000001">
    <property type="protein sequence ID" value="SJZ40643.1"/>
    <property type="molecule type" value="Genomic_DNA"/>
</dbReference>
<accession>A0A1T4KE72</accession>
<gene>
    <name evidence="2" type="ORF">SAMN02745202_00003</name>
</gene>
<dbReference type="Pfam" id="PF07521">
    <property type="entry name" value="RMMBL"/>
    <property type="match status" value="1"/>
</dbReference>
<dbReference type="STRING" id="28136.SAMN02745202_00003"/>
<dbReference type="AlphaFoldDB" id="A0A1T4KE72"/>
<feature type="domain" description="Zn-dependent metallo-hydrolase RNA specificity" evidence="1">
    <location>
        <begin position="381"/>
        <end position="411"/>
    </location>
</feature>
<dbReference type="Proteomes" id="UP000190065">
    <property type="component" value="Unassembled WGS sequence"/>
</dbReference>
<dbReference type="InterPro" id="IPR011108">
    <property type="entry name" value="RMMBL"/>
</dbReference>
<dbReference type="RefSeq" id="WP_025069690.1">
    <property type="nucleotide sequence ID" value="NZ_FUXK01000001.1"/>
</dbReference>
<proteinExistence type="predicted"/>
<evidence type="ECO:0000313" key="3">
    <source>
        <dbReference type="Proteomes" id="UP000190065"/>
    </source>
</evidence>
<evidence type="ECO:0000313" key="2">
    <source>
        <dbReference type="EMBL" id="SJZ40643.1"/>
    </source>
</evidence>
<dbReference type="InterPro" id="IPR036866">
    <property type="entry name" value="RibonucZ/Hydroxyglut_hydro"/>
</dbReference>
<protein>
    <submittedName>
        <fullName evidence="2">Ribonuclease J</fullName>
    </submittedName>
</protein>
<dbReference type="PANTHER" id="PTHR43694">
    <property type="entry name" value="RIBONUCLEASE J"/>
    <property type="match status" value="1"/>
</dbReference>
<organism evidence="2 3">
    <name type="scientific">Segatella oulorum</name>
    <dbReference type="NCBI Taxonomy" id="28136"/>
    <lineage>
        <taxon>Bacteria</taxon>
        <taxon>Pseudomonadati</taxon>
        <taxon>Bacteroidota</taxon>
        <taxon>Bacteroidia</taxon>
        <taxon>Bacteroidales</taxon>
        <taxon>Prevotellaceae</taxon>
        <taxon>Segatella</taxon>
    </lineage>
</organism>
<dbReference type="Gene3D" id="3.60.15.10">
    <property type="entry name" value="Ribonuclease Z/Hydroxyacylglutathione hydrolase-like"/>
    <property type="match status" value="1"/>
</dbReference>
<reference evidence="2 3" key="1">
    <citation type="submission" date="2017-02" db="EMBL/GenBank/DDBJ databases">
        <authorList>
            <person name="Peterson S.W."/>
        </authorList>
    </citation>
    <scope>NUCLEOTIDE SEQUENCE [LARGE SCALE GENOMIC DNA]</scope>
    <source>
        <strain evidence="2 3">ATCC 43324</strain>
    </source>
</reference>